<accession>A0A0Q2MD44</accession>
<dbReference type="PROSITE" id="PS01358">
    <property type="entry name" value="ZF_RANBP2_1"/>
    <property type="match status" value="1"/>
</dbReference>
<evidence type="ECO:0000313" key="6">
    <source>
        <dbReference type="Proteomes" id="UP000051221"/>
    </source>
</evidence>
<comment type="caution">
    <text evidence="5">The sequence shown here is derived from an EMBL/GenBank/DDBJ whole genome shotgun (WGS) entry which is preliminary data.</text>
</comment>
<keyword evidence="6" id="KW-1185">Reference proteome</keyword>
<organism evidence="5 6">
    <name type="scientific">Vibrio furnissii</name>
    <dbReference type="NCBI Taxonomy" id="29494"/>
    <lineage>
        <taxon>Bacteria</taxon>
        <taxon>Pseudomonadati</taxon>
        <taxon>Pseudomonadota</taxon>
        <taxon>Gammaproteobacteria</taxon>
        <taxon>Vibrionales</taxon>
        <taxon>Vibrionaceae</taxon>
        <taxon>Vibrio</taxon>
    </lineage>
</organism>
<proteinExistence type="predicted"/>
<dbReference type="RefSeq" id="WP_055466185.1">
    <property type="nucleotide sequence ID" value="NZ_LKHS01000009.1"/>
</dbReference>
<feature type="domain" description="RanBP2-type" evidence="4">
    <location>
        <begin position="80"/>
        <end position="99"/>
    </location>
</feature>
<dbReference type="GO" id="GO:0008270">
    <property type="term" value="F:zinc ion binding"/>
    <property type="evidence" value="ECO:0007669"/>
    <property type="project" value="UniProtKB-KW"/>
</dbReference>
<dbReference type="InterPro" id="IPR018551">
    <property type="entry name" value="DUF2007"/>
</dbReference>
<dbReference type="Proteomes" id="UP000051221">
    <property type="component" value="Unassembled WGS sequence"/>
</dbReference>
<evidence type="ECO:0000256" key="3">
    <source>
        <dbReference type="ARBA" id="ARBA00022833"/>
    </source>
</evidence>
<evidence type="ECO:0000256" key="1">
    <source>
        <dbReference type="ARBA" id="ARBA00022723"/>
    </source>
</evidence>
<dbReference type="AlphaFoldDB" id="A0A0Q2MD44"/>
<name>A0A0Q2MD44_VIBFU</name>
<evidence type="ECO:0000259" key="4">
    <source>
        <dbReference type="PROSITE" id="PS01358"/>
    </source>
</evidence>
<dbReference type="Pfam" id="PF09413">
    <property type="entry name" value="DUF2007"/>
    <property type="match status" value="1"/>
</dbReference>
<keyword evidence="2" id="KW-0863">Zinc-finger</keyword>
<reference evidence="5 6" key="1">
    <citation type="submission" date="2015-08" db="EMBL/GenBank/DDBJ databases">
        <title>Antibacterial properties of a collection of Vibrionaceae strains.</title>
        <authorList>
            <person name="Giubergia S."/>
        </authorList>
    </citation>
    <scope>NUCLEOTIDE SEQUENCE [LARGE SCALE GENOMIC DNA]</scope>
    <source>
        <strain evidence="5 6">S0821</strain>
    </source>
</reference>
<dbReference type="InParanoid" id="A0A0Q2MD44"/>
<dbReference type="InterPro" id="IPR001876">
    <property type="entry name" value="Znf_RanBP2"/>
</dbReference>
<evidence type="ECO:0000256" key="2">
    <source>
        <dbReference type="ARBA" id="ARBA00022771"/>
    </source>
</evidence>
<gene>
    <name evidence="5" type="ORF">AMR76_11840</name>
</gene>
<protein>
    <recommendedName>
        <fullName evidence="4">RanBP2-type domain-containing protein</fullName>
    </recommendedName>
</protein>
<keyword evidence="1" id="KW-0479">Metal-binding</keyword>
<keyword evidence="3" id="KW-0862">Zinc</keyword>
<dbReference type="Pfam" id="PF24463">
    <property type="entry name" value="DUF7577"/>
    <property type="match status" value="1"/>
</dbReference>
<evidence type="ECO:0000313" key="5">
    <source>
        <dbReference type="EMBL" id="KQH85961.1"/>
    </source>
</evidence>
<dbReference type="EMBL" id="LKHS01000009">
    <property type="protein sequence ID" value="KQH85961.1"/>
    <property type="molecule type" value="Genomic_DNA"/>
</dbReference>
<sequence length="107" mass="12219">MKIYIAHNPTDAHLLCELLKQAHIQCEVRGEGLFGLRGELPLSEDTEPYIWLLDEAQYAKAQAIIADYQRPLSAQDTQPWRCRYCGEVNEGQFAICWQCGHIDDPAE</sequence>
<dbReference type="InterPro" id="IPR055999">
    <property type="entry name" value="DUF7577"/>
</dbReference>